<dbReference type="eggNOG" id="KOG2839">
    <property type="taxonomic scope" value="Eukaryota"/>
</dbReference>
<proteinExistence type="predicted"/>
<dbReference type="PaxDb" id="4577-GRMZM2G043275_P01"/>
<evidence type="ECO:0000256" key="2">
    <source>
        <dbReference type="ARBA" id="ARBA00022801"/>
    </source>
</evidence>
<dbReference type="InParanoid" id="A0A1D6HW16"/>
<dbReference type="Gene3D" id="3.90.79.10">
    <property type="entry name" value="Nucleoside Triphosphate Pyrophosphohydrolase"/>
    <property type="match status" value="1"/>
</dbReference>
<dbReference type="PROSITE" id="PS00893">
    <property type="entry name" value="NUDIX_BOX"/>
    <property type="match status" value="1"/>
</dbReference>
<accession>A0A1D6HW16</accession>
<reference evidence="4" key="1">
    <citation type="submission" date="2015-12" db="EMBL/GenBank/DDBJ databases">
        <title>Update maize B73 reference genome by single molecule sequencing technologies.</title>
        <authorList>
            <consortium name="Maize Genome Sequencing Project"/>
            <person name="Ware D."/>
        </authorList>
    </citation>
    <scope>NUCLEOTIDE SEQUENCE [LARGE SCALE GENOMIC DNA]</scope>
    <source>
        <tissue evidence="4">Seedling</tissue>
    </source>
</reference>
<evidence type="ECO:0000313" key="4">
    <source>
        <dbReference type="EMBL" id="ONM52422.1"/>
    </source>
</evidence>
<evidence type="ECO:0000256" key="3">
    <source>
        <dbReference type="SAM" id="MobiDB-lite"/>
    </source>
</evidence>
<dbReference type="STRING" id="4577.A0A1D6HW16"/>
<dbReference type="GO" id="GO:0046872">
    <property type="term" value="F:metal ion binding"/>
    <property type="evidence" value="ECO:0007669"/>
    <property type="project" value="UniProtKB-KW"/>
</dbReference>
<dbReference type="AlphaFoldDB" id="A0A1D6HW16"/>
<dbReference type="SMR" id="A0A1D6HW16"/>
<keyword evidence="2 4" id="KW-0378">Hydrolase</keyword>
<feature type="region of interest" description="Disordered" evidence="3">
    <location>
        <begin position="148"/>
        <end position="175"/>
    </location>
</feature>
<dbReference type="EMBL" id="CM007650">
    <property type="protein sequence ID" value="ONM52422.1"/>
    <property type="molecule type" value="Genomic_DNA"/>
</dbReference>
<dbReference type="InterPro" id="IPR000086">
    <property type="entry name" value="NUDIX_hydrolase_dom"/>
</dbReference>
<keyword evidence="1" id="KW-0479">Metal-binding</keyword>
<dbReference type="InterPro" id="IPR020084">
    <property type="entry name" value="NUDIX_hydrolase_CS"/>
</dbReference>
<protein>
    <submittedName>
        <fullName evidence="4">Nudix hydrolase 16 mitochondrial</fullName>
    </submittedName>
</protein>
<sequence>MCDLVARTGRHLQRYENGRRLVAGCIPFRYRDINDGASDDEQKKLVEVLMISSQSGPGLLFPKGGWENDETVEEAAAREAIEEAGVRGDLVSSYLLPHVLTPQHFTDGALLCFVHKATAGVLRFQEQAARSNVQSRNLRPAREGRASLLARTEHPAEELAHRSRGGGAEPLPVDAGGPRDRLLRLARELEKRWWRRRRLRGPN</sequence>
<dbReference type="SUPFAM" id="SSF55811">
    <property type="entry name" value="Nudix"/>
    <property type="match status" value="1"/>
</dbReference>
<organism evidence="4">
    <name type="scientific">Zea mays</name>
    <name type="common">Maize</name>
    <dbReference type="NCBI Taxonomy" id="4577"/>
    <lineage>
        <taxon>Eukaryota</taxon>
        <taxon>Viridiplantae</taxon>
        <taxon>Streptophyta</taxon>
        <taxon>Embryophyta</taxon>
        <taxon>Tracheophyta</taxon>
        <taxon>Spermatophyta</taxon>
        <taxon>Magnoliopsida</taxon>
        <taxon>Liliopsida</taxon>
        <taxon>Poales</taxon>
        <taxon>Poaceae</taxon>
        <taxon>PACMAD clade</taxon>
        <taxon>Panicoideae</taxon>
        <taxon>Andropogonodae</taxon>
        <taxon>Andropogoneae</taxon>
        <taxon>Tripsacinae</taxon>
        <taxon>Zea</taxon>
    </lineage>
</organism>
<dbReference type="GO" id="GO:0016787">
    <property type="term" value="F:hydrolase activity"/>
    <property type="evidence" value="ECO:0007669"/>
    <property type="project" value="UniProtKB-KW"/>
</dbReference>
<name>A0A1D6HW16_MAIZE</name>
<feature type="compositionally biased region" description="Basic and acidic residues" evidence="3">
    <location>
        <begin position="148"/>
        <end position="161"/>
    </location>
</feature>
<dbReference type="PANTHER" id="PTHR12629">
    <property type="entry name" value="DIPHOSPHOINOSITOL POLYPHOSPHATE PHOSPHOHYDROLASE"/>
    <property type="match status" value="1"/>
</dbReference>
<gene>
    <name evidence="4" type="ORF">ZEAMMB73_Zm00001d019180</name>
</gene>
<evidence type="ECO:0000256" key="1">
    <source>
        <dbReference type="ARBA" id="ARBA00022723"/>
    </source>
</evidence>
<dbReference type="PROSITE" id="PS51462">
    <property type="entry name" value="NUDIX"/>
    <property type="match status" value="1"/>
</dbReference>
<dbReference type="Pfam" id="PF00293">
    <property type="entry name" value="NUDIX"/>
    <property type="match status" value="1"/>
</dbReference>
<dbReference type="PANTHER" id="PTHR12629:SF40">
    <property type="entry name" value="OS07G0212300 PROTEIN"/>
    <property type="match status" value="1"/>
</dbReference>
<dbReference type="InterPro" id="IPR015797">
    <property type="entry name" value="NUDIX_hydrolase-like_dom_sf"/>
</dbReference>